<feature type="compositionally biased region" description="Polar residues" evidence="1">
    <location>
        <begin position="1"/>
        <end position="14"/>
    </location>
</feature>
<feature type="region of interest" description="Disordered" evidence="1">
    <location>
        <begin position="40"/>
        <end position="99"/>
    </location>
</feature>
<evidence type="ECO:0000256" key="1">
    <source>
        <dbReference type="SAM" id="MobiDB-lite"/>
    </source>
</evidence>
<feature type="compositionally biased region" description="Basic and acidic residues" evidence="1">
    <location>
        <begin position="15"/>
        <end position="25"/>
    </location>
</feature>
<proteinExistence type="predicted"/>
<evidence type="ECO:0000313" key="2">
    <source>
        <dbReference type="EMBL" id="KAJ5519676.1"/>
    </source>
</evidence>
<protein>
    <submittedName>
        <fullName evidence="2">Uncharacterized protein</fullName>
    </submittedName>
</protein>
<name>A0A9W9Y3U3_9EURO</name>
<keyword evidence="3" id="KW-1185">Reference proteome</keyword>
<feature type="region of interest" description="Disordered" evidence="1">
    <location>
        <begin position="1"/>
        <end position="25"/>
    </location>
</feature>
<feature type="compositionally biased region" description="Basic and acidic residues" evidence="1">
    <location>
        <begin position="80"/>
        <end position="90"/>
    </location>
</feature>
<sequence>MSNQPRFELLSSSSIKEDLGDKDGKDVTINMLNRIYQKLQVESDHTRQDNGKSRVAPRASRNPKARTAVTTHDPANQPAPKKEAPKEEPKAPSTYGPGL</sequence>
<dbReference type="AlphaFoldDB" id="A0A9W9Y3U3"/>
<accession>A0A9W9Y3U3</accession>
<dbReference type="Proteomes" id="UP001149954">
    <property type="component" value="Unassembled WGS sequence"/>
</dbReference>
<feature type="compositionally biased region" description="Basic and acidic residues" evidence="1">
    <location>
        <begin position="41"/>
        <end position="52"/>
    </location>
</feature>
<organism evidence="2 3">
    <name type="scientific">Penicillium fimorum</name>
    <dbReference type="NCBI Taxonomy" id="1882269"/>
    <lineage>
        <taxon>Eukaryota</taxon>
        <taxon>Fungi</taxon>
        <taxon>Dikarya</taxon>
        <taxon>Ascomycota</taxon>
        <taxon>Pezizomycotina</taxon>
        <taxon>Eurotiomycetes</taxon>
        <taxon>Eurotiomycetidae</taxon>
        <taxon>Eurotiales</taxon>
        <taxon>Aspergillaceae</taxon>
        <taxon>Penicillium</taxon>
    </lineage>
</organism>
<reference evidence="2" key="1">
    <citation type="submission" date="2022-12" db="EMBL/GenBank/DDBJ databases">
        <authorList>
            <person name="Petersen C."/>
        </authorList>
    </citation>
    <scope>NUCLEOTIDE SEQUENCE</scope>
    <source>
        <strain evidence="2">IBT 29495</strain>
    </source>
</reference>
<reference evidence="2" key="2">
    <citation type="journal article" date="2023" name="IMA Fungus">
        <title>Comparative genomic study of the Penicillium genus elucidates a diverse pangenome and 15 lateral gene transfer events.</title>
        <authorList>
            <person name="Petersen C."/>
            <person name="Sorensen T."/>
            <person name="Nielsen M.R."/>
            <person name="Sondergaard T.E."/>
            <person name="Sorensen J.L."/>
            <person name="Fitzpatrick D.A."/>
            <person name="Frisvad J.C."/>
            <person name="Nielsen K.L."/>
        </authorList>
    </citation>
    <scope>NUCLEOTIDE SEQUENCE</scope>
    <source>
        <strain evidence="2">IBT 29495</strain>
    </source>
</reference>
<gene>
    <name evidence="2" type="ORF">N7463_000129</name>
</gene>
<dbReference type="EMBL" id="JAPWDS010000001">
    <property type="protein sequence ID" value="KAJ5519676.1"/>
    <property type="molecule type" value="Genomic_DNA"/>
</dbReference>
<comment type="caution">
    <text evidence="2">The sequence shown here is derived from an EMBL/GenBank/DDBJ whole genome shotgun (WGS) entry which is preliminary data.</text>
</comment>
<evidence type="ECO:0000313" key="3">
    <source>
        <dbReference type="Proteomes" id="UP001149954"/>
    </source>
</evidence>